<evidence type="ECO:0000313" key="3">
    <source>
        <dbReference type="Proteomes" id="UP001487740"/>
    </source>
</evidence>
<organism evidence="2 3">
    <name type="scientific">Scylla paramamosain</name>
    <name type="common">Mud crab</name>
    <dbReference type="NCBI Taxonomy" id="85552"/>
    <lineage>
        <taxon>Eukaryota</taxon>
        <taxon>Metazoa</taxon>
        <taxon>Ecdysozoa</taxon>
        <taxon>Arthropoda</taxon>
        <taxon>Crustacea</taxon>
        <taxon>Multicrustacea</taxon>
        <taxon>Malacostraca</taxon>
        <taxon>Eumalacostraca</taxon>
        <taxon>Eucarida</taxon>
        <taxon>Decapoda</taxon>
        <taxon>Pleocyemata</taxon>
        <taxon>Brachyura</taxon>
        <taxon>Eubrachyura</taxon>
        <taxon>Portunoidea</taxon>
        <taxon>Portunidae</taxon>
        <taxon>Portuninae</taxon>
        <taxon>Scylla</taxon>
    </lineage>
</organism>
<keyword evidence="3" id="KW-1185">Reference proteome</keyword>
<sequence length="260" mass="29047">MEVCITNTRRAKQLRPSARTATKPTVLGTEAAQRRESSWTSRASSAEVEEHPPASERHQHEPLSSVSHLHLGKQTNSAEGTGNQTGKRISSLRTSSITTIRLDPTSRKDNDIAIITTRSRLVEKAQNALEAIMDKCRDLGLKINPRKTKATFFGGNHPPPPLKIHENAVEWTNCHTYLGICFDSKLNFRSHVDATKIRAEARLKMIRYMTRPDQGASYTVLRMFYIQAIRSIIEYAAPCTTIAKDTNIAGLEVIQNKAID</sequence>
<dbReference type="AlphaFoldDB" id="A0AAW0TAA0"/>
<dbReference type="EMBL" id="JARAKH010000035">
    <property type="protein sequence ID" value="KAK8384248.1"/>
    <property type="molecule type" value="Genomic_DNA"/>
</dbReference>
<proteinExistence type="predicted"/>
<protein>
    <recommendedName>
        <fullName evidence="4">Reverse transcriptase domain-containing protein</fullName>
    </recommendedName>
</protein>
<name>A0AAW0TAA0_SCYPA</name>
<feature type="region of interest" description="Disordered" evidence="1">
    <location>
        <begin position="1"/>
        <end position="65"/>
    </location>
</feature>
<gene>
    <name evidence="2" type="ORF">O3P69_009184</name>
</gene>
<evidence type="ECO:0000256" key="1">
    <source>
        <dbReference type="SAM" id="MobiDB-lite"/>
    </source>
</evidence>
<evidence type="ECO:0008006" key="4">
    <source>
        <dbReference type="Google" id="ProtNLM"/>
    </source>
</evidence>
<feature type="compositionally biased region" description="Basic and acidic residues" evidence="1">
    <location>
        <begin position="48"/>
        <end position="61"/>
    </location>
</feature>
<dbReference type="Proteomes" id="UP001487740">
    <property type="component" value="Unassembled WGS sequence"/>
</dbReference>
<evidence type="ECO:0000313" key="2">
    <source>
        <dbReference type="EMBL" id="KAK8384248.1"/>
    </source>
</evidence>
<comment type="caution">
    <text evidence="2">The sequence shown here is derived from an EMBL/GenBank/DDBJ whole genome shotgun (WGS) entry which is preliminary data.</text>
</comment>
<reference evidence="2 3" key="1">
    <citation type="submission" date="2023-03" db="EMBL/GenBank/DDBJ databases">
        <title>High-quality genome of Scylla paramamosain provides insights in environmental adaptation.</title>
        <authorList>
            <person name="Zhang L."/>
        </authorList>
    </citation>
    <scope>NUCLEOTIDE SEQUENCE [LARGE SCALE GENOMIC DNA]</scope>
    <source>
        <strain evidence="2">LZ_2023a</strain>
        <tissue evidence="2">Muscle</tissue>
    </source>
</reference>
<accession>A0AAW0TAA0</accession>